<dbReference type="EMBL" id="PDNB01000091">
    <property type="protein sequence ID" value="PGH09648.1"/>
    <property type="molecule type" value="Genomic_DNA"/>
</dbReference>
<dbReference type="AlphaFoldDB" id="A0A2B7XM24"/>
<feature type="region of interest" description="Disordered" evidence="1">
    <location>
        <begin position="497"/>
        <end position="550"/>
    </location>
</feature>
<evidence type="ECO:0000313" key="2">
    <source>
        <dbReference type="EMBL" id="PGH09648.1"/>
    </source>
</evidence>
<dbReference type="OrthoDB" id="5410064at2759"/>
<evidence type="ECO:0000313" key="3">
    <source>
        <dbReference type="Proteomes" id="UP000223968"/>
    </source>
</evidence>
<feature type="region of interest" description="Disordered" evidence="1">
    <location>
        <begin position="410"/>
        <end position="452"/>
    </location>
</feature>
<protein>
    <submittedName>
        <fullName evidence="2">Uncharacterized protein</fullName>
    </submittedName>
</protein>
<proteinExistence type="predicted"/>
<feature type="compositionally biased region" description="Basic and acidic residues" evidence="1">
    <location>
        <begin position="538"/>
        <end position="548"/>
    </location>
</feature>
<gene>
    <name evidence="2" type="ORF">AJ79_05613</name>
</gene>
<accession>A0A2B7XM24</accession>
<keyword evidence="3" id="KW-1185">Reference proteome</keyword>
<sequence>MADPLDEEPIFCLAWECDDHLQECLGNARRNGSTIKERLEDFQRRFDACCEYLGVFAGKKSNLDRRLRNYPVRDSMASDNKNGTSIPTFQYSATQSEDTEMTDSSDPITVGLEGIDESLTELSRLAIAIRQSPKVTETTRARNFANANADLAPFEIIAFLAVEALYPNAPESLQLQLSKSMVDRYALLLYRAPRQRRLGNDTRRQVMRQNDAESNIQPEVENHYSADVESAAEHTSNHLQAQTLLQLAAEPTSVDQSRFRRNLSYLNNLVPKSQSGTTTAVLGRTHEPPVPVSTDEYVTQCQWCYRSIDQSLVQNGRWTRLGREHYLADLTPFTCISEERATWKCKLKHPSPAYFSSRRHLHGHIKAVHPNDYARKGATAVNESVENSKLDDPREPNICPLCHFTPKGLESAGPVNPVPSGKKHPNTSERDQSPLEEASSKRFKTGIPPHEQTRLKFANADIPNDEMGEMKIRKLTHQRTPLFLMVLSLKLINTRMKTDDERSDVGSSRSPSRIEASSENQDFEDLPSLPDASPTHSDVSRDPDDGHVADWTIVTDGHGKNEVDDVSTLKQFTDWSIVTDRHGKNEVDDDSTLTRFASKYYGRLEPTKLVQTCIVQKNKKLYSNGSTVPNWKGLLDWISPIDYSTQQKEFIKKTSIGTGE</sequence>
<dbReference type="STRING" id="1447875.A0A2B7XM24"/>
<feature type="compositionally biased region" description="Low complexity" evidence="1">
    <location>
        <begin position="507"/>
        <end position="519"/>
    </location>
</feature>
<name>A0A2B7XM24_9EURO</name>
<reference evidence="2 3" key="1">
    <citation type="submission" date="2017-10" db="EMBL/GenBank/DDBJ databases">
        <title>Comparative genomics in systemic dimorphic fungi from Ajellomycetaceae.</title>
        <authorList>
            <person name="Munoz J.F."/>
            <person name="Mcewen J.G."/>
            <person name="Clay O.K."/>
            <person name="Cuomo C.A."/>
        </authorList>
    </citation>
    <scope>NUCLEOTIDE SEQUENCE [LARGE SCALE GENOMIC DNA]</scope>
    <source>
        <strain evidence="2 3">UAMH5409</strain>
    </source>
</reference>
<dbReference type="Proteomes" id="UP000223968">
    <property type="component" value="Unassembled WGS sequence"/>
</dbReference>
<evidence type="ECO:0000256" key="1">
    <source>
        <dbReference type="SAM" id="MobiDB-lite"/>
    </source>
</evidence>
<organism evidence="2 3">
    <name type="scientific">Helicocarpus griseus UAMH5409</name>
    <dbReference type="NCBI Taxonomy" id="1447875"/>
    <lineage>
        <taxon>Eukaryota</taxon>
        <taxon>Fungi</taxon>
        <taxon>Dikarya</taxon>
        <taxon>Ascomycota</taxon>
        <taxon>Pezizomycotina</taxon>
        <taxon>Eurotiomycetes</taxon>
        <taxon>Eurotiomycetidae</taxon>
        <taxon>Onygenales</taxon>
        <taxon>Ajellomycetaceae</taxon>
        <taxon>Helicocarpus</taxon>
    </lineage>
</organism>
<comment type="caution">
    <text evidence="2">The sequence shown here is derived from an EMBL/GenBank/DDBJ whole genome shotgun (WGS) entry which is preliminary data.</text>
</comment>